<dbReference type="AlphaFoldDB" id="A0AAN6UBA3"/>
<gene>
    <name evidence="1" type="ORF">BT67DRAFT_267157</name>
</gene>
<reference evidence="1" key="2">
    <citation type="submission" date="2023-05" db="EMBL/GenBank/DDBJ databases">
        <authorList>
            <consortium name="Lawrence Berkeley National Laboratory"/>
            <person name="Steindorff A."/>
            <person name="Hensen N."/>
            <person name="Bonometti L."/>
            <person name="Westerberg I."/>
            <person name="Brannstrom I.O."/>
            <person name="Guillou S."/>
            <person name="Cros-Aarteil S."/>
            <person name="Calhoun S."/>
            <person name="Haridas S."/>
            <person name="Kuo A."/>
            <person name="Mondo S."/>
            <person name="Pangilinan J."/>
            <person name="Riley R."/>
            <person name="Labutti K."/>
            <person name="Andreopoulos B."/>
            <person name="Lipzen A."/>
            <person name="Chen C."/>
            <person name="Yanf M."/>
            <person name="Daum C."/>
            <person name="Ng V."/>
            <person name="Clum A."/>
            <person name="Ohm R."/>
            <person name="Martin F."/>
            <person name="Silar P."/>
            <person name="Natvig D."/>
            <person name="Lalanne C."/>
            <person name="Gautier V."/>
            <person name="Ament-Velasquez S.L."/>
            <person name="Kruys A."/>
            <person name="Hutchinson M.I."/>
            <person name="Powell A.J."/>
            <person name="Barry K."/>
            <person name="Miller A.N."/>
            <person name="Grigoriev I.V."/>
            <person name="Debuchy R."/>
            <person name="Gladieux P."/>
            <person name="Thoren M.H."/>
            <person name="Johannesson H."/>
        </authorList>
    </citation>
    <scope>NUCLEOTIDE SEQUENCE</scope>
    <source>
        <strain evidence="1">CBS 123565</strain>
    </source>
</reference>
<name>A0AAN6UBA3_9PEZI</name>
<sequence length="89" mass="9814">MFQAVGWLAYLAGGCFPPWLRFFTYLDEKGGVVRDRNGVALLIPHVGRGYIQGYSVDQLSPVSLLHRADGYVWSPPRRTASLCSGADRG</sequence>
<protein>
    <submittedName>
        <fullName evidence="1">Uncharacterized protein</fullName>
    </submittedName>
</protein>
<comment type="caution">
    <text evidence="1">The sequence shown here is derived from an EMBL/GenBank/DDBJ whole genome shotgun (WGS) entry which is preliminary data.</text>
</comment>
<accession>A0AAN6UBA3</accession>
<dbReference type="EMBL" id="MU853457">
    <property type="protein sequence ID" value="KAK4129857.1"/>
    <property type="molecule type" value="Genomic_DNA"/>
</dbReference>
<evidence type="ECO:0000313" key="2">
    <source>
        <dbReference type="Proteomes" id="UP001304895"/>
    </source>
</evidence>
<evidence type="ECO:0000313" key="1">
    <source>
        <dbReference type="EMBL" id="KAK4129857.1"/>
    </source>
</evidence>
<organism evidence="1 2">
    <name type="scientific">Trichocladium antarcticum</name>
    <dbReference type="NCBI Taxonomy" id="1450529"/>
    <lineage>
        <taxon>Eukaryota</taxon>
        <taxon>Fungi</taxon>
        <taxon>Dikarya</taxon>
        <taxon>Ascomycota</taxon>
        <taxon>Pezizomycotina</taxon>
        <taxon>Sordariomycetes</taxon>
        <taxon>Sordariomycetidae</taxon>
        <taxon>Sordariales</taxon>
        <taxon>Chaetomiaceae</taxon>
        <taxon>Trichocladium</taxon>
    </lineage>
</organism>
<keyword evidence="2" id="KW-1185">Reference proteome</keyword>
<dbReference type="Proteomes" id="UP001304895">
    <property type="component" value="Unassembled WGS sequence"/>
</dbReference>
<reference evidence="1" key="1">
    <citation type="journal article" date="2023" name="Mol. Phylogenet. Evol.">
        <title>Genome-scale phylogeny and comparative genomics of the fungal order Sordariales.</title>
        <authorList>
            <person name="Hensen N."/>
            <person name="Bonometti L."/>
            <person name="Westerberg I."/>
            <person name="Brannstrom I.O."/>
            <person name="Guillou S."/>
            <person name="Cros-Aarteil S."/>
            <person name="Calhoun S."/>
            <person name="Haridas S."/>
            <person name="Kuo A."/>
            <person name="Mondo S."/>
            <person name="Pangilinan J."/>
            <person name="Riley R."/>
            <person name="LaButti K."/>
            <person name="Andreopoulos B."/>
            <person name="Lipzen A."/>
            <person name="Chen C."/>
            <person name="Yan M."/>
            <person name="Daum C."/>
            <person name="Ng V."/>
            <person name="Clum A."/>
            <person name="Steindorff A."/>
            <person name="Ohm R.A."/>
            <person name="Martin F."/>
            <person name="Silar P."/>
            <person name="Natvig D.O."/>
            <person name="Lalanne C."/>
            <person name="Gautier V."/>
            <person name="Ament-Velasquez S.L."/>
            <person name="Kruys A."/>
            <person name="Hutchinson M.I."/>
            <person name="Powell A.J."/>
            <person name="Barry K."/>
            <person name="Miller A.N."/>
            <person name="Grigoriev I.V."/>
            <person name="Debuchy R."/>
            <person name="Gladieux P."/>
            <person name="Hiltunen Thoren M."/>
            <person name="Johannesson H."/>
        </authorList>
    </citation>
    <scope>NUCLEOTIDE SEQUENCE</scope>
    <source>
        <strain evidence="1">CBS 123565</strain>
    </source>
</reference>
<proteinExistence type="predicted"/>